<keyword evidence="2" id="KW-0413">Isomerase</keyword>
<dbReference type="Pfam" id="PF11716">
    <property type="entry name" value="MDMPI_N"/>
    <property type="match status" value="1"/>
</dbReference>
<proteinExistence type="predicted"/>
<evidence type="ECO:0000313" key="2">
    <source>
        <dbReference type="EMBL" id="QXQ14065.1"/>
    </source>
</evidence>
<feature type="domain" description="Mycothiol-dependent maleylpyruvate isomerase metal-binding" evidence="1">
    <location>
        <begin position="21"/>
        <end position="85"/>
    </location>
</feature>
<gene>
    <name evidence="2" type="ORF">KV203_00950</name>
</gene>
<dbReference type="Gene3D" id="1.20.120.450">
    <property type="entry name" value="dinb family like domain"/>
    <property type="match status" value="1"/>
</dbReference>
<dbReference type="InterPro" id="IPR034660">
    <property type="entry name" value="DinB/YfiT-like"/>
</dbReference>
<evidence type="ECO:0000313" key="3">
    <source>
        <dbReference type="Proteomes" id="UP000887023"/>
    </source>
</evidence>
<evidence type="ECO:0000259" key="1">
    <source>
        <dbReference type="Pfam" id="PF11716"/>
    </source>
</evidence>
<accession>A0ABX8S892</accession>
<dbReference type="RefSeq" id="WP_169797449.1">
    <property type="nucleotide sequence ID" value="NZ_CBCRUZ010000010.1"/>
</dbReference>
<sequence>MAQSWAADIRKRHGDYVELYRAEVVALLATLSSVADADLDLPPRCCGWTVRDQIAHLADIDEVAAHTVRGGQRSFERIAPAARRRRVHAQRLRSRRHDA</sequence>
<dbReference type="GO" id="GO:0016853">
    <property type="term" value="F:isomerase activity"/>
    <property type="evidence" value="ECO:0007669"/>
    <property type="project" value="UniProtKB-KW"/>
</dbReference>
<name>A0ABX8S892_9ACTN</name>
<protein>
    <submittedName>
        <fullName evidence="2">Maleylpyruvate isomerase N-terminal domain-containing protein</fullName>
    </submittedName>
</protein>
<dbReference type="InterPro" id="IPR024344">
    <property type="entry name" value="MDMPI_metal-binding"/>
</dbReference>
<organism evidence="2 3">
    <name type="scientific">Skermania pinensis</name>
    <dbReference type="NCBI Taxonomy" id="39122"/>
    <lineage>
        <taxon>Bacteria</taxon>
        <taxon>Bacillati</taxon>
        <taxon>Actinomycetota</taxon>
        <taxon>Actinomycetes</taxon>
        <taxon>Mycobacteriales</taxon>
        <taxon>Gordoniaceae</taxon>
        <taxon>Skermania</taxon>
    </lineage>
</organism>
<reference evidence="2" key="1">
    <citation type="submission" date="2021-07" db="EMBL/GenBank/DDBJ databases">
        <title>Candidatus Kaistella beijingensis sp. nov. isolated from a municipal wastewater treatment plant is involved in sludge foaming.</title>
        <authorList>
            <person name="Song Y."/>
            <person name="Liu S.-J."/>
        </authorList>
    </citation>
    <scope>NUCLEOTIDE SEQUENCE</scope>
    <source>
        <strain evidence="2">DSM 43998</strain>
    </source>
</reference>
<dbReference type="Proteomes" id="UP000887023">
    <property type="component" value="Chromosome"/>
</dbReference>
<dbReference type="EMBL" id="CP079105">
    <property type="protein sequence ID" value="QXQ14065.1"/>
    <property type="molecule type" value="Genomic_DNA"/>
</dbReference>
<dbReference type="SUPFAM" id="SSF109854">
    <property type="entry name" value="DinB/YfiT-like putative metalloenzymes"/>
    <property type="match status" value="1"/>
</dbReference>
<keyword evidence="3" id="KW-1185">Reference proteome</keyword>